<evidence type="ECO:0000313" key="1">
    <source>
        <dbReference type="EMBL" id="CPV70262.1"/>
    </source>
</evidence>
<name>A0A0U1BUK8_9MYCO</name>
<evidence type="ECO:0000313" key="2">
    <source>
        <dbReference type="Proteomes" id="UP000045782"/>
    </source>
</evidence>
<gene>
    <name evidence="1" type="ORF">ERS075579_04750</name>
</gene>
<accession>A0A0U1BUK8</accession>
<organism evidence="1 2">
    <name type="scientific">Mycobacteroides abscessus</name>
    <dbReference type="NCBI Taxonomy" id="36809"/>
    <lineage>
        <taxon>Bacteria</taxon>
        <taxon>Bacillati</taxon>
        <taxon>Actinomycetota</taxon>
        <taxon>Actinomycetes</taxon>
        <taxon>Mycobacteriales</taxon>
        <taxon>Mycobacteriaceae</taxon>
        <taxon>Mycobacteroides</taxon>
    </lineage>
</organism>
<dbReference type="AlphaFoldDB" id="A0A0U1BUK8"/>
<dbReference type="EMBL" id="CSWP01000012">
    <property type="protein sequence ID" value="CPV70262.1"/>
    <property type="molecule type" value="Genomic_DNA"/>
</dbReference>
<protein>
    <submittedName>
        <fullName evidence="1">Uncharacterized protein</fullName>
    </submittedName>
</protein>
<reference evidence="1 2" key="1">
    <citation type="submission" date="2015-03" db="EMBL/GenBank/DDBJ databases">
        <authorList>
            <person name="Murphy D."/>
        </authorList>
    </citation>
    <scope>NUCLEOTIDE SEQUENCE [LARGE SCALE GENOMIC DNA]</scope>
    <source>
        <strain evidence="1 2">PAP088</strain>
    </source>
</reference>
<dbReference type="RefSeq" id="WP_131723206.1">
    <property type="nucleotide sequence ID" value="NZ_CP014953.1"/>
</dbReference>
<proteinExistence type="predicted"/>
<dbReference type="Proteomes" id="UP000045782">
    <property type="component" value="Unassembled WGS sequence"/>
</dbReference>
<sequence length="104" mass="11344">MMAEEDESEALWVGFSSPGGPSGLHRVGSIEELSRFPDRTAVVWTASHCVTDQERQAGVLVTDADGTREIQPVSVVMYEDNIPLNLADPPVWVLTFDDPDATVD</sequence>